<dbReference type="PROSITE" id="PS50977">
    <property type="entry name" value="HTH_TETR_2"/>
    <property type="match status" value="1"/>
</dbReference>
<dbReference type="Pfam" id="PF00440">
    <property type="entry name" value="TetR_N"/>
    <property type="match status" value="1"/>
</dbReference>
<dbReference type="InterPro" id="IPR001647">
    <property type="entry name" value="HTH_TetR"/>
</dbReference>
<protein>
    <submittedName>
        <fullName evidence="7">TetR/AcrR family transcriptional regulator</fullName>
    </submittedName>
</protein>
<dbReference type="GO" id="GO:0003700">
    <property type="term" value="F:DNA-binding transcription factor activity"/>
    <property type="evidence" value="ECO:0007669"/>
    <property type="project" value="TreeGrafter"/>
</dbReference>
<evidence type="ECO:0000259" key="6">
    <source>
        <dbReference type="PROSITE" id="PS50977"/>
    </source>
</evidence>
<dbReference type="InterPro" id="IPR036271">
    <property type="entry name" value="Tet_transcr_reg_TetR-rel_C_sf"/>
</dbReference>
<evidence type="ECO:0000256" key="5">
    <source>
        <dbReference type="SAM" id="MobiDB-lite"/>
    </source>
</evidence>
<feature type="domain" description="HTH tetR-type" evidence="6">
    <location>
        <begin position="85"/>
        <end position="145"/>
    </location>
</feature>
<accession>A0A6I6DZB2</accession>
<sequence>MRHRRHPVDEHWVEAAPAKQLRDGDPGDARADDEHAQSVVALRGELNGERGAGEHDPPLDQVVQSRLLRLDQLVQYARRMAQLTGPHRDALIEATVAEFAAQGYEGASLNRIVRAAGISKSSFYHAAGSKAELFDAVVTSLIADVRARWTPPPPEQFAGADFWPLVEHVLAELTALAAADRALEMLGRIFYLPAGSTADGRSALLEAGHGWVREALRVGVASGAVRDDVPVDALAAAAFGLLRGLDEWALTEAPPATRTALAASAPAALLRAMLEPAAA</sequence>
<reference evidence="7 8" key="1">
    <citation type="submission" date="2018-09" db="EMBL/GenBank/DDBJ databases">
        <title>Whole genome sequencing of Microbacterium oryzae strain MB-10T.</title>
        <authorList>
            <person name="Das S.K."/>
        </authorList>
    </citation>
    <scope>NUCLEOTIDE SEQUENCE [LARGE SCALE GENOMIC DNA]</scope>
    <source>
        <strain evidence="7 8">MB-10</strain>
    </source>
</reference>
<dbReference type="InterPro" id="IPR050109">
    <property type="entry name" value="HTH-type_TetR-like_transc_reg"/>
</dbReference>
<dbReference type="InterPro" id="IPR009057">
    <property type="entry name" value="Homeodomain-like_sf"/>
</dbReference>
<dbReference type="SUPFAM" id="SSF48498">
    <property type="entry name" value="Tetracyclin repressor-like, C-terminal domain"/>
    <property type="match status" value="1"/>
</dbReference>
<dbReference type="OrthoDB" id="3211155at2"/>
<proteinExistence type="predicted"/>
<dbReference type="PANTHER" id="PTHR30055">
    <property type="entry name" value="HTH-TYPE TRANSCRIPTIONAL REGULATOR RUTR"/>
    <property type="match status" value="1"/>
</dbReference>
<dbReference type="GO" id="GO:0000976">
    <property type="term" value="F:transcription cis-regulatory region binding"/>
    <property type="evidence" value="ECO:0007669"/>
    <property type="project" value="TreeGrafter"/>
</dbReference>
<dbReference type="EMBL" id="CP032550">
    <property type="protein sequence ID" value="QGU28113.1"/>
    <property type="molecule type" value="Genomic_DNA"/>
</dbReference>
<dbReference type="PANTHER" id="PTHR30055:SF234">
    <property type="entry name" value="HTH-TYPE TRANSCRIPTIONAL REGULATOR BETI"/>
    <property type="match status" value="1"/>
</dbReference>
<keyword evidence="3" id="KW-0804">Transcription</keyword>
<dbReference type="KEGG" id="moj:D7D94_10815"/>
<evidence type="ECO:0000313" key="8">
    <source>
        <dbReference type="Proteomes" id="UP000422989"/>
    </source>
</evidence>
<evidence type="ECO:0000313" key="7">
    <source>
        <dbReference type="EMBL" id="QGU28113.1"/>
    </source>
</evidence>
<gene>
    <name evidence="7" type="ORF">D7D94_10815</name>
</gene>
<evidence type="ECO:0000256" key="2">
    <source>
        <dbReference type="ARBA" id="ARBA00023125"/>
    </source>
</evidence>
<dbReference type="Gene3D" id="1.10.357.10">
    <property type="entry name" value="Tetracycline Repressor, domain 2"/>
    <property type="match status" value="1"/>
</dbReference>
<organism evidence="7 8">
    <name type="scientific">Microbacterium oryzae</name>
    <dbReference type="NCBI Taxonomy" id="743009"/>
    <lineage>
        <taxon>Bacteria</taxon>
        <taxon>Bacillati</taxon>
        <taxon>Actinomycetota</taxon>
        <taxon>Actinomycetes</taxon>
        <taxon>Micrococcales</taxon>
        <taxon>Microbacteriaceae</taxon>
        <taxon>Microbacterium</taxon>
    </lineage>
</organism>
<feature type="compositionally biased region" description="Basic and acidic residues" evidence="5">
    <location>
        <begin position="20"/>
        <end position="34"/>
    </location>
</feature>
<dbReference type="AlphaFoldDB" id="A0A6I6DZB2"/>
<dbReference type="Proteomes" id="UP000422989">
    <property type="component" value="Chromosome"/>
</dbReference>
<dbReference type="SUPFAM" id="SSF46689">
    <property type="entry name" value="Homeodomain-like"/>
    <property type="match status" value="1"/>
</dbReference>
<evidence type="ECO:0000256" key="1">
    <source>
        <dbReference type="ARBA" id="ARBA00023015"/>
    </source>
</evidence>
<feature type="DNA-binding region" description="H-T-H motif" evidence="4">
    <location>
        <begin position="108"/>
        <end position="127"/>
    </location>
</feature>
<evidence type="ECO:0000256" key="3">
    <source>
        <dbReference type="ARBA" id="ARBA00023163"/>
    </source>
</evidence>
<keyword evidence="2 4" id="KW-0238">DNA-binding</keyword>
<evidence type="ECO:0000256" key="4">
    <source>
        <dbReference type="PROSITE-ProRule" id="PRU00335"/>
    </source>
</evidence>
<name>A0A6I6DZB2_9MICO</name>
<feature type="region of interest" description="Disordered" evidence="5">
    <location>
        <begin position="1"/>
        <end position="34"/>
    </location>
</feature>
<keyword evidence="1" id="KW-0805">Transcription regulation</keyword>
<keyword evidence="8" id="KW-1185">Reference proteome</keyword>